<dbReference type="CDD" id="cd00033">
    <property type="entry name" value="CCP"/>
    <property type="match status" value="2"/>
</dbReference>
<accession>A0A9Q1BEL0</accession>
<keyword evidence="8" id="KW-1185">Reference proteome</keyword>
<comment type="caution">
    <text evidence="3">Lacks conserved residue(s) required for the propagation of feature annotation.</text>
</comment>
<dbReference type="InterPro" id="IPR050111">
    <property type="entry name" value="C-type_lectin/snaclec_domain"/>
</dbReference>
<dbReference type="OrthoDB" id="8950604at2759"/>
<feature type="domain" description="Sushi" evidence="6">
    <location>
        <begin position="118"/>
        <end position="179"/>
    </location>
</feature>
<dbReference type="CDD" id="cd00037">
    <property type="entry name" value="CLECT"/>
    <property type="match status" value="1"/>
</dbReference>
<evidence type="ECO:0000259" key="6">
    <source>
        <dbReference type="PROSITE" id="PS50923"/>
    </source>
</evidence>
<dbReference type="SUPFAM" id="SSF56436">
    <property type="entry name" value="C-type lectin-like"/>
    <property type="match status" value="2"/>
</dbReference>
<proteinExistence type="predicted"/>
<sequence length="703" mass="78655">MMTLREKSVTVGLILLALCKLNESKGLCDFDRVFPNSTTEGCAGSRSLPTNEEVICSEGNLPVISEGFFNCSGHSSGDVCNLTCNDGFYPPSSNQTICEENGKRNGEWKDGNFTCTEVTCDLGELPDVQNGSFKCSGHSHGDVCNLTCSNGFYSSSSSQTMCEGKDKGEWKGGNFTCAEIVCDVGKLPIVHEGYFNCSGYSRGDICNLTCNDGFYPTSSNQTQCTDEVKGHGEWQHGNFTCTEIVCDSAELPIVYEGSFNCSGYSSGDVCSLTCNDGLFPFSSNETICEGNDKGGGQWKDANYTCTEIICDVSELPIVHEGYFNCSGYSRGDICNLTCNDGFHPSSSNQTLCEDKFLHKGEWKRGNYTCAECPAGYQHSFSGSCYNYVHELVASRSSARLACESQSAHLAFIDNEAEVEFLLKYTENGTYYWFGYNGQMNHSFWEDGSNITFQGLLSELSKKEEIPDCMILTNQMGELVFLSEKELHYSCHDLVGFICEYEAHEDLIPTRCPPDMAICNDDWLDQQWSWESEIPGLQLAFYDGNPVSTKPLQLTNDFHHLIYSSDSSWCSLRISATEVCLDWIDWGNSSYAFSSISVPWEDAAEICKIYDAHLIFITSEEEQNFARSSIILHRYSWVGVTHKEQTGDWQWGSVTAAYDYFEEYSENAEPCPEIWSLDQQSDYHLHFYPCHFTNPFTCEREYGF</sequence>
<dbReference type="SUPFAM" id="SSF57535">
    <property type="entry name" value="Complement control module/SCR domain"/>
    <property type="match status" value="5"/>
</dbReference>
<keyword evidence="3" id="KW-0768">Sushi</keyword>
<dbReference type="InterPro" id="IPR035976">
    <property type="entry name" value="Sushi/SCR/CCP_sf"/>
</dbReference>
<keyword evidence="1 4" id="KW-0732">Signal</keyword>
<dbReference type="Pfam" id="PF00059">
    <property type="entry name" value="Lectin_C"/>
    <property type="match status" value="2"/>
</dbReference>
<dbReference type="EMBL" id="JAIZAY010000018">
    <property type="protein sequence ID" value="KAJ8024906.1"/>
    <property type="molecule type" value="Genomic_DNA"/>
</dbReference>
<feature type="signal peptide" evidence="4">
    <location>
        <begin position="1"/>
        <end position="24"/>
    </location>
</feature>
<evidence type="ECO:0000313" key="7">
    <source>
        <dbReference type="EMBL" id="KAJ8024906.1"/>
    </source>
</evidence>
<evidence type="ECO:0000256" key="4">
    <source>
        <dbReference type="SAM" id="SignalP"/>
    </source>
</evidence>
<dbReference type="InterPro" id="IPR000436">
    <property type="entry name" value="Sushi_SCR_CCP_dom"/>
</dbReference>
<evidence type="ECO:0000313" key="8">
    <source>
        <dbReference type="Proteomes" id="UP001152320"/>
    </source>
</evidence>
<feature type="domain" description="C-type lectin" evidence="5">
    <location>
        <begin position="585"/>
        <end position="698"/>
    </location>
</feature>
<dbReference type="InterPro" id="IPR016187">
    <property type="entry name" value="CTDL_fold"/>
</dbReference>
<dbReference type="InterPro" id="IPR016186">
    <property type="entry name" value="C-type_lectin-like/link_sf"/>
</dbReference>
<evidence type="ECO:0000256" key="2">
    <source>
        <dbReference type="ARBA" id="ARBA00023157"/>
    </source>
</evidence>
<evidence type="ECO:0000256" key="1">
    <source>
        <dbReference type="ARBA" id="ARBA00022729"/>
    </source>
</evidence>
<evidence type="ECO:0000256" key="3">
    <source>
        <dbReference type="PROSITE-ProRule" id="PRU00302"/>
    </source>
</evidence>
<feature type="chain" id="PRO_5040251388" evidence="4">
    <location>
        <begin position="25"/>
        <end position="703"/>
    </location>
</feature>
<dbReference type="PROSITE" id="PS50041">
    <property type="entry name" value="C_TYPE_LECTIN_2"/>
    <property type="match status" value="2"/>
</dbReference>
<dbReference type="Proteomes" id="UP001152320">
    <property type="component" value="Chromosome 18"/>
</dbReference>
<comment type="caution">
    <text evidence="7">The sequence shown here is derived from an EMBL/GenBank/DDBJ whole genome shotgun (WGS) entry which is preliminary data.</text>
</comment>
<dbReference type="InterPro" id="IPR001304">
    <property type="entry name" value="C-type_lectin-like"/>
</dbReference>
<feature type="domain" description="Sushi" evidence="6">
    <location>
        <begin position="180"/>
        <end position="243"/>
    </location>
</feature>
<dbReference type="PANTHER" id="PTHR22803">
    <property type="entry name" value="MANNOSE, PHOSPHOLIPASE, LECTIN RECEPTOR RELATED"/>
    <property type="match status" value="1"/>
</dbReference>
<gene>
    <name evidence="7" type="ORF">HOLleu_34960</name>
</gene>
<name>A0A9Q1BEL0_HOLLE</name>
<dbReference type="Pfam" id="PF00084">
    <property type="entry name" value="Sushi"/>
    <property type="match status" value="4"/>
</dbReference>
<feature type="domain" description="Sushi" evidence="6">
    <location>
        <begin position="308"/>
        <end position="371"/>
    </location>
</feature>
<dbReference type="SMART" id="SM00032">
    <property type="entry name" value="CCP"/>
    <property type="match status" value="5"/>
</dbReference>
<dbReference type="SMART" id="SM00034">
    <property type="entry name" value="CLECT"/>
    <property type="match status" value="2"/>
</dbReference>
<evidence type="ECO:0000259" key="5">
    <source>
        <dbReference type="PROSITE" id="PS50041"/>
    </source>
</evidence>
<feature type="domain" description="C-type lectin" evidence="5">
    <location>
        <begin position="380"/>
        <end position="499"/>
    </location>
</feature>
<feature type="domain" description="Sushi" evidence="6">
    <location>
        <begin position="244"/>
        <end position="307"/>
    </location>
</feature>
<dbReference type="Gene3D" id="3.10.100.10">
    <property type="entry name" value="Mannose-Binding Protein A, subunit A"/>
    <property type="match status" value="2"/>
</dbReference>
<organism evidence="7 8">
    <name type="scientific">Holothuria leucospilota</name>
    <name type="common">Black long sea cucumber</name>
    <name type="synonym">Mertensiothuria leucospilota</name>
    <dbReference type="NCBI Taxonomy" id="206669"/>
    <lineage>
        <taxon>Eukaryota</taxon>
        <taxon>Metazoa</taxon>
        <taxon>Echinodermata</taxon>
        <taxon>Eleutherozoa</taxon>
        <taxon>Echinozoa</taxon>
        <taxon>Holothuroidea</taxon>
        <taxon>Aspidochirotacea</taxon>
        <taxon>Aspidochirotida</taxon>
        <taxon>Holothuriidae</taxon>
        <taxon>Holothuria</taxon>
    </lineage>
</organism>
<dbReference type="AlphaFoldDB" id="A0A9Q1BEL0"/>
<keyword evidence="2" id="KW-1015">Disulfide bond</keyword>
<reference evidence="7" key="1">
    <citation type="submission" date="2021-10" db="EMBL/GenBank/DDBJ databases">
        <title>Tropical sea cucumber genome reveals ecological adaptation and Cuvierian tubules defense mechanism.</title>
        <authorList>
            <person name="Chen T."/>
        </authorList>
    </citation>
    <scope>NUCLEOTIDE SEQUENCE</scope>
    <source>
        <strain evidence="7">Nanhai2018</strain>
        <tissue evidence="7">Muscle</tissue>
    </source>
</reference>
<dbReference type="Gene3D" id="2.10.70.10">
    <property type="entry name" value="Complement Module, domain 1"/>
    <property type="match status" value="5"/>
</dbReference>
<protein>
    <submittedName>
        <fullName evidence="7">E-selectin</fullName>
    </submittedName>
</protein>
<dbReference type="PROSITE" id="PS50923">
    <property type="entry name" value="SUSHI"/>
    <property type="match status" value="4"/>
</dbReference>